<dbReference type="PANTHER" id="PTHR42646:SF2">
    <property type="entry name" value="5'-3' EXONUCLEASE FAMILY PROTEIN"/>
    <property type="match status" value="1"/>
</dbReference>
<dbReference type="Gene3D" id="1.10.150.20">
    <property type="entry name" value="5' to 3' exonuclease, C-terminal subdomain"/>
    <property type="match status" value="1"/>
</dbReference>
<dbReference type="InterPro" id="IPR008918">
    <property type="entry name" value="HhH2"/>
</dbReference>
<dbReference type="InterPro" id="IPR038969">
    <property type="entry name" value="FEN"/>
</dbReference>
<dbReference type="KEGG" id="tgr:Tgr7_2973"/>
<organism evidence="5 6">
    <name type="scientific">Thioalkalivibrio sulfidiphilus (strain HL-EbGR7)</name>
    <dbReference type="NCBI Taxonomy" id="396588"/>
    <lineage>
        <taxon>Bacteria</taxon>
        <taxon>Pseudomonadati</taxon>
        <taxon>Pseudomonadota</taxon>
        <taxon>Gammaproteobacteria</taxon>
        <taxon>Chromatiales</taxon>
        <taxon>Ectothiorhodospiraceae</taxon>
        <taxon>Thioalkalivibrio</taxon>
    </lineage>
</organism>
<keyword evidence="5" id="KW-0269">Exonuclease</keyword>
<keyword evidence="2" id="KW-0378">Hydrolase</keyword>
<dbReference type="CDD" id="cd09859">
    <property type="entry name" value="PIN_53EXO"/>
    <property type="match status" value="1"/>
</dbReference>
<dbReference type="eggNOG" id="COG0258">
    <property type="taxonomic scope" value="Bacteria"/>
</dbReference>
<dbReference type="InterPro" id="IPR020046">
    <property type="entry name" value="5-3_exonucl_a-hlix_arch_N"/>
</dbReference>
<dbReference type="SUPFAM" id="SSF88723">
    <property type="entry name" value="PIN domain-like"/>
    <property type="match status" value="1"/>
</dbReference>
<evidence type="ECO:0000256" key="3">
    <source>
        <dbReference type="ARBA" id="ARBA00023125"/>
    </source>
</evidence>
<evidence type="ECO:0000256" key="1">
    <source>
        <dbReference type="ARBA" id="ARBA00022722"/>
    </source>
</evidence>
<dbReference type="Pfam" id="PF01367">
    <property type="entry name" value="5_3_exonuc"/>
    <property type="match status" value="1"/>
</dbReference>
<dbReference type="CDD" id="cd09898">
    <property type="entry name" value="H3TH_53EXO"/>
    <property type="match status" value="1"/>
</dbReference>
<dbReference type="SMART" id="SM00279">
    <property type="entry name" value="HhH2"/>
    <property type="match status" value="1"/>
</dbReference>
<dbReference type="Proteomes" id="UP000002383">
    <property type="component" value="Chromosome"/>
</dbReference>
<dbReference type="OrthoDB" id="9806424at2"/>
<dbReference type="SMART" id="SM00475">
    <property type="entry name" value="53EXOc"/>
    <property type="match status" value="1"/>
</dbReference>
<dbReference type="EMBL" id="CP001339">
    <property type="protein sequence ID" value="ACL74045.1"/>
    <property type="molecule type" value="Genomic_DNA"/>
</dbReference>
<dbReference type="PANTHER" id="PTHR42646">
    <property type="entry name" value="FLAP ENDONUCLEASE XNI"/>
    <property type="match status" value="1"/>
</dbReference>
<dbReference type="InterPro" id="IPR002421">
    <property type="entry name" value="5-3_exonuclease"/>
</dbReference>
<dbReference type="FunFam" id="1.10.150.20:FF:000003">
    <property type="entry name" value="DNA polymerase I"/>
    <property type="match status" value="1"/>
</dbReference>
<evidence type="ECO:0000313" key="5">
    <source>
        <dbReference type="EMBL" id="ACL74045.1"/>
    </source>
</evidence>
<dbReference type="InterPro" id="IPR036279">
    <property type="entry name" value="5-3_exonuclease_C_sf"/>
</dbReference>
<evidence type="ECO:0000259" key="4">
    <source>
        <dbReference type="SMART" id="SM00475"/>
    </source>
</evidence>
<dbReference type="GO" id="GO:0033567">
    <property type="term" value="P:DNA replication, Okazaki fragment processing"/>
    <property type="evidence" value="ECO:0007669"/>
    <property type="project" value="InterPro"/>
</dbReference>
<dbReference type="InterPro" id="IPR020045">
    <property type="entry name" value="DNA_polI_H3TH"/>
</dbReference>
<dbReference type="GO" id="GO:0003677">
    <property type="term" value="F:DNA binding"/>
    <property type="evidence" value="ECO:0007669"/>
    <property type="project" value="UniProtKB-KW"/>
</dbReference>
<keyword evidence="1" id="KW-0540">Nuclease</keyword>
<evidence type="ECO:0000256" key="2">
    <source>
        <dbReference type="ARBA" id="ARBA00022801"/>
    </source>
</evidence>
<gene>
    <name evidence="5" type="ordered locus">Tgr7_2973</name>
</gene>
<protein>
    <submittedName>
        <fullName evidence="5">5'-3' exonuclease</fullName>
    </submittedName>
</protein>
<dbReference type="Gene3D" id="3.40.50.1010">
    <property type="entry name" value="5'-nuclease"/>
    <property type="match status" value="1"/>
</dbReference>
<dbReference type="SUPFAM" id="SSF47807">
    <property type="entry name" value="5' to 3' exonuclease, C-terminal subdomain"/>
    <property type="match status" value="1"/>
</dbReference>
<feature type="domain" description="5'-3' exonuclease" evidence="4">
    <location>
        <begin position="8"/>
        <end position="272"/>
    </location>
</feature>
<sequence>MTDPDRASPLWLVDSSIYVFRAWFTLPEAITDREGHPANAVTGFGEFLVRLLTRAAPAPVVFAFDESLGQSYRHEIYPEYKANRPPAPESLKRQFRQCRALVTALGFPAFSSPRYEADDIIGTLTARQQAAGGSVHLITADKDLTQLVGPGDLWWEFQQDRRLDARGVEKKLGVRPEQVADQLALAGDKVDNIPGVPGIGMATAARILRRFGDLDTLFADTDEVAKLHIRGARRLADLVREHEHSVRLSRRLTGIHCDIEDLPQALDLSPAAPDRAALTALLDQLGIDGPRRVRWEALIDRLEDNSRFKIQDSKFKIQNSKNHDSTPLNLES</sequence>
<name>B8GPC5_THISH</name>
<dbReference type="STRING" id="396588.Tgr7_2973"/>
<accession>B8GPC5</accession>
<dbReference type="AlphaFoldDB" id="B8GPC5"/>
<dbReference type="GO" id="GO:0008409">
    <property type="term" value="F:5'-3' exonuclease activity"/>
    <property type="evidence" value="ECO:0007669"/>
    <property type="project" value="InterPro"/>
</dbReference>
<dbReference type="RefSeq" id="WP_012639508.1">
    <property type="nucleotide sequence ID" value="NC_011901.1"/>
</dbReference>
<reference evidence="5 6" key="1">
    <citation type="journal article" date="2011" name="Stand. Genomic Sci.">
        <title>Complete genome sequence of 'Thioalkalivibrio sulfidophilus' HL-EbGr7.</title>
        <authorList>
            <person name="Muyzer G."/>
            <person name="Sorokin D.Y."/>
            <person name="Mavromatis K."/>
            <person name="Lapidus A."/>
            <person name="Clum A."/>
            <person name="Ivanova N."/>
            <person name="Pati A."/>
            <person name="d'Haeseleer P."/>
            <person name="Woyke T."/>
            <person name="Kyrpides N.C."/>
        </authorList>
    </citation>
    <scope>NUCLEOTIDE SEQUENCE [LARGE SCALE GENOMIC DNA]</scope>
    <source>
        <strain evidence="5 6">HL-EbGR7</strain>
    </source>
</reference>
<dbReference type="HOGENOM" id="CLU_004675_1_0_6"/>
<dbReference type="InterPro" id="IPR029060">
    <property type="entry name" value="PIN-like_dom_sf"/>
</dbReference>
<proteinExistence type="predicted"/>
<keyword evidence="6" id="KW-1185">Reference proteome</keyword>
<dbReference type="GO" id="GO:0017108">
    <property type="term" value="F:5'-flap endonuclease activity"/>
    <property type="evidence" value="ECO:0007669"/>
    <property type="project" value="InterPro"/>
</dbReference>
<keyword evidence="3" id="KW-0238">DNA-binding</keyword>
<evidence type="ECO:0000313" key="6">
    <source>
        <dbReference type="Proteomes" id="UP000002383"/>
    </source>
</evidence>
<dbReference type="Pfam" id="PF02739">
    <property type="entry name" value="5_3_exonuc_N"/>
    <property type="match status" value="1"/>
</dbReference>